<evidence type="ECO:0000313" key="7">
    <source>
        <dbReference type="Proteomes" id="UP001353858"/>
    </source>
</evidence>
<dbReference type="SMART" id="SM00365">
    <property type="entry name" value="LRR_SD22"/>
    <property type="match status" value="6"/>
</dbReference>
<keyword evidence="7" id="KW-1185">Reference proteome</keyword>
<comment type="caution">
    <text evidence="6">The sequence shown here is derived from an EMBL/GenBank/DDBJ whole genome shotgun (WGS) entry which is preliminary data.</text>
</comment>
<feature type="compositionally biased region" description="Acidic residues" evidence="5">
    <location>
        <begin position="506"/>
        <end position="519"/>
    </location>
</feature>
<keyword evidence="3" id="KW-0677">Repeat</keyword>
<evidence type="ECO:0000256" key="1">
    <source>
        <dbReference type="ARBA" id="ARBA00003843"/>
    </source>
</evidence>
<dbReference type="InterPro" id="IPR003591">
    <property type="entry name" value="Leu-rich_rpt_typical-subtyp"/>
</dbReference>
<feature type="compositionally biased region" description="Low complexity" evidence="5">
    <location>
        <begin position="430"/>
        <end position="448"/>
    </location>
</feature>
<evidence type="ECO:0000256" key="3">
    <source>
        <dbReference type="ARBA" id="ARBA00022737"/>
    </source>
</evidence>
<gene>
    <name evidence="6" type="ORF">RN001_000871</name>
</gene>
<dbReference type="AlphaFoldDB" id="A0AAN7QA00"/>
<evidence type="ECO:0000313" key="6">
    <source>
        <dbReference type="EMBL" id="KAK4884600.1"/>
    </source>
</evidence>
<organism evidence="6 7">
    <name type="scientific">Aquatica leii</name>
    <dbReference type="NCBI Taxonomy" id="1421715"/>
    <lineage>
        <taxon>Eukaryota</taxon>
        <taxon>Metazoa</taxon>
        <taxon>Ecdysozoa</taxon>
        <taxon>Arthropoda</taxon>
        <taxon>Hexapoda</taxon>
        <taxon>Insecta</taxon>
        <taxon>Pterygota</taxon>
        <taxon>Neoptera</taxon>
        <taxon>Endopterygota</taxon>
        <taxon>Coleoptera</taxon>
        <taxon>Polyphaga</taxon>
        <taxon>Elateriformia</taxon>
        <taxon>Elateroidea</taxon>
        <taxon>Lampyridae</taxon>
        <taxon>Luciolinae</taxon>
        <taxon>Aquatica</taxon>
    </lineage>
</organism>
<dbReference type="SMART" id="SM00369">
    <property type="entry name" value="LRR_TYP"/>
    <property type="match status" value="4"/>
</dbReference>
<accession>A0AAN7QA00</accession>
<feature type="compositionally biased region" description="Low complexity" evidence="5">
    <location>
        <begin position="552"/>
        <end position="571"/>
    </location>
</feature>
<proteinExistence type="predicted"/>
<dbReference type="Proteomes" id="UP001353858">
    <property type="component" value="Unassembled WGS sequence"/>
</dbReference>
<dbReference type="InterPro" id="IPR001611">
    <property type="entry name" value="Leu-rich_rpt"/>
</dbReference>
<keyword evidence="2" id="KW-0433">Leucine-rich repeat</keyword>
<dbReference type="Pfam" id="PF14580">
    <property type="entry name" value="LRR_9"/>
    <property type="match status" value="1"/>
</dbReference>
<dbReference type="InterPro" id="IPR050576">
    <property type="entry name" value="Cilia_flagella_integrity"/>
</dbReference>
<feature type="region of interest" description="Disordered" evidence="5">
    <location>
        <begin position="477"/>
        <end position="574"/>
    </location>
</feature>
<evidence type="ECO:0000256" key="4">
    <source>
        <dbReference type="ARBA" id="ARBA00024433"/>
    </source>
</evidence>
<feature type="compositionally biased region" description="Basic and acidic residues" evidence="5">
    <location>
        <begin position="534"/>
        <end position="543"/>
    </location>
</feature>
<protein>
    <recommendedName>
        <fullName evidence="4">Dynein axonemal assembly factor 1 homolog</fullName>
    </recommendedName>
</protein>
<reference evidence="7" key="1">
    <citation type="submission" date="2023-01" db="EMBL/GenBank/DDBJ databases">
        <title>Key to firefly adult light organ development and bioluminescence: homeobox transcription factors regulate luciferase expression and transportation to peroxisome.</title>
        <authorList>
            <person name="Fu X."/>
        </authorList>
    </citation>
    <scope>NUCLEOTIDE SEQUENCE [LARGE SCALE GENOMIC DNA]</scope>
</reference>
<dbReference type="InterPro" id="IPR032675">
    <property type="entry name" value="LRR_dom_sf"/>
</dbReference>
<evidence type="ECO:0000256" key="5">
    <source>
        <dbReference type="SAM" id="MobiDB-lite"/>
    </source>
</evidence>
<dbReference type="PROSITE" id="PS51450">
    <property type="entry name" value="LRR"/>
    <property type="match status" value="5"/>
</dbReference>
<dbReference type="SUPFAM" id="SSF52058">
    <property type="entry name" value="L domain-like"/>
    <property type="match status" value="1"/>
</dbReference>
<dbReference type="EMBL" id="JARPUR010000001">
    <property type="protein sequence ID" value="KAK4884600.1"/>
    <property type="molecule type" value="Genomic_DNA"/>
</dbReference>
<sequence length="892" mass="99992">MPISSSAATLEKKKTFQGRGNIVATSTDYDKTTERNFLTIEPALPSSDNSKKLHRRSSSTLTSTLSKSNACIFAPIVLQQSSDGTIHVQRTSQEKEKNPDRINLDRRGLSMLPILEDEINLRLLSLQHNLINNLEGFKQQGFPLLVFLDIYDNQLEKIHCLEGLESLRVLLMGKNRIKQIEGLDSLIKIEVLDLHGNQIMHVNGLSTLSQLKVLNLAGNQIRNIGLSDLKGLISLQEFNLRRNRLKKLLGFGETTNLQKIYLSNNELQAVEDMCSLAKAVSIREIAIENNPISLGGDCVSFLVSYLPQLTILNSMQITDQVRKAAMAWRRNKECSNTAFMNLTSDVCLNVRREEVISNARTNWELLRSQTKCLSTKTSTAINITRNLKPDCDFILTSLTKHEFKTNELRNKPNSTKTPILLNKKNMARTSSQDTENSQNTSSSNASSNEFFRLPPILVPILNKMDQQEELGKIKDKLSGSISSVGPNIDSPVSSLLSLSESSSSDSSDDELDDDNDDNVVTELIKSPIAITQKEGTDEKKTEESTANPTSDNASTLSTSTLKSNTTLASTSGSDKSIATKNRCVKSAVSFKFSQSKLRNRPITAKLKKDSSPREILVEKDREQGGDYLIEISGRHLNIYGQAALRFIDKSWSMSKAKDVNTVNFNYANFNSIIGVLNKLKQRFPNTDSFVFKETNIQCLGQLNALAEVQGLSALTIENDGNPIVHKEWKTYAIYRLAHWGLRFINGKEVTEEDINNANEEYQSLSDIVLWTLPNVLLQPLLIRLQLDVGQKITEQSAKKWLLSADPALRSVVIKEALQCKKGIISQDDLLLRQKAKSFLGSILDETCNAVNKLRRLDDEWPGILHETVRNILLDYTQIDMYMKNKLQELKRL</sequence>
<dbReference type="PANTHER" id="PTHR45973">
    <property type="entry name" value="PROTEIN PHOSPHATASE 1 REGULATORY SUBUNIT SDS22-RELATED"/>
    <property type="match status" value="1"/>
</dbReference>
<name>A0AAN7QA00_9COLE</name>
<dbReference type="Gene3D" id="3.80.10.10">
    <property type="entry name" value="Ribonuclease Inhibitor"/>
    <property type="match status" value="3"/>
</dbReference>
<dbReference type="PANTHER" id="PTHR45973:SF8">
    <property type="entry name" value="LEUCINE-RICH REPEAT-CONTAINING PROTEIN 49"/>
    <property type="match status" value="1"/>
</dbReference>
<comment type="function">
    <text evidence="1">Cilium-specific protein required for cilia structures.</text>
</comment>
<feature type="compositionally biased region" description="Low complexity" evidence="5">
    <location>
        <begin position="493"/>
        <end position="505"/>
    </location>
</feature>
<evidence type="ECO:0000256" key="2">
    <source>
        <dbReference type="ARBA" id="ARBA00022614"/>
    </source>
</evidence>
<feature type="region of interest" description="Disordered" evidence="5">
    <location>
        <begin position="406"/>
        <end position="448"/>
    </location>
</feature>